<dbReference type="EMBL" id="FWXS01000007">
    <property type="protein sequence ID" value="SMC76659.1"/>
    <property type="molecule type" value="Genomic_DNA"/>
</dbReference>
<dbReference type="STRING" id="1434700.SAMN06296427_107161"/>
<evidence type="ECO:0000313" key="2">
    <source>
        <dbReference type="Proteomes" id="UP000192393"/>
    </source>
</evidence>
<gene>
    <name evidence="1" type="ORF">SAMN06296427_107161</name>
</gene>
<protein>
    <submittedName>
        <fullName evidence="1">Beta-lactamase</fullName>
    </submittedName>
</protein>
<name>A0A1W2BUS7_9FLAO</name>
<keyword evidence="2" id="KW-1185">Reference proteome</keyword>
<accession>A0A1W2BUS7</accession>
<organism evidence="1 2">
    <name type="scientific">Moheibacter sediminis</name>
    <dbReference type="NCBI Taxonomy" id="1434700"/>
    <lineage>
        <taxon>Bacteria</taxon>
        <taxon>Pseudomonadati</taxon>
        <taxon>Bacteroidota</taxon>
        <taxon>Flavobacteriia</taxon>
        <taxon>Flavobacteriales</taxon>
        <taxon>Weeksellaceae</taxon>
        <taxon>Moheibacter</taxon>
    </lineage>
</organism>
<dbReference type="SUPFAM" id="SSF56601">
    <property type="entry name" value="beta-lactamase/transpeptidase-like"/>
    <property type="match status" value="1"/>
</dbReference>
<dbReference type="InterPro" id="IPR012338">
    <property type="entry name" value="Beta-lactam/transpept-like"/>
</dbReference>
<dbReference type="Proteomes" id="UP000192393">
    <property type="component" value="Unassembled WGS sequence"/>
</dbReference>
<evidence type="ECO:0000313" key="1">
    <source>
        <dbReference type="EMBL" id="SMC76659.1"/>
    </source>
</evidence>
<sequence>MTESSAMSQHSVFGAAKMGYGYNIRIAEQNGVKFMGHTGLGDGFAALNIYFPEQDLSLIILENVMGENSDNWYFYETEIKNLVVEDLVR</sequence>
<reference evidence="1 2" key="1">
    <citation type="submission" date="2017-04" db="EMBL/GenBank/DDBJ databases">
        <authorList>
            <person name="Afonso C.L."/>
            <person name="Miller P.J."/>
            <person name="Scott M.A."/>
            <person name="Spackman E."/>
            <person name="Goraichik I."/>
            <person name="Dimitrov K.M."/>
            <person name="Suarez D.L."/>
            <person name="Swayne D.E."/>
        </authorList>
    </citation>
    <scope>NUCLEOTIDE SEQUENCE [LARGE SCALE GENOMIC DNA]</scope>
    <source>
        <strain evidence="1 2">CGMCC 1.12708</strain>
    </source>
</reference>
<dbReference type="AlphaFoldDB" id="A0A1W2BUS7"/>
<proteinExistence type="predicted"/>
<dbReference type="Gene3D" id="3.40.710.10">
    <property type="entry name" value="DD-peptidase/beta-lactamase superfamily"/>
    <property type="match status" value="1"/>
</dbReference>